<evidence type="ECO:0000256" key="1">
    <source>
        <dbReference type="SAM" id="MobiDB-lite"/>
    </source>
</evidence>
<protein>
    <submittedName>
        <fullName evidence="2">Uncharacterized protein</fullName>
    </submittedName>
</protein>
<dbReference type="Proteomes" id="UP000664169">
    <property type="component" value="Unassembled WGS sequence"/>
</dbReference>
<evidence type="ECO:0000313" key="2">
    <source>
        <dbReference type="EMBL" id="CAF9927797.1"/>
    </source>
</evidence>
<proteinExistence type="predicted"/>
<keyword evidence="3" id="KW-1185">Reference proteome</keyword>
<gene>
    <name evidence="2" type="ORF">GOMPHAMPRED_004487</name>
</gene>
<reference evidence="2" key="1">
    <citation type="submission" date="2021-03" db="EMBL/GenBank/DDBJ databases">
        <authorList>
            <person name="Tagirdzhanova G."/>
        </authorList>
    </citation>
    <scope>NUCLEOTIDE SEQUENCE</scope>
</reference>
<organism evidence="2 3">
    <name type="scientific">Gomphillus americanus</name>
    <dbReference type="NCBI Taxonomy" id="1940652"/>
    <lineage>
        <taxon>Eukaryota</taxon>
        <taxon>Fungi</taxon>
        <taxon>Dikarya</taxon>
        <taxon>Ascomycota</taxon>
        <taxon>Pezizomycotina</taxon>
        <taxon>Lecanoromycetes</taxon>
        <taxon>OSLEUM clade</taxon>
        <taxon>Ostropomycetidae</taxon>
        <taxon>Ostropales</taxon>
        <taxon>Graphidaceae</taxon>
        <taxon>Gomphilloideae</taxon>
        <taxon>Gomphillus</taxon>
    </lineage>
</organism>
<sequence length="117" mass="12517">MLRESSVKIQPQTEEKVHHSLASAPDKELSATAHTVEMLALAENPSASRFTSGEDPLRIQPMVYRDAAGNTIEDIDSGVSNGKPSTAGLSNHYVNTVTQPTTNTSAEGLSDCSEYLL</sequence>
<dbReference type="EMBL" id="CAJPDQ010000028">
    <property type="protein sequence ID" value="CAF9927797.1"/>
    <property type="molecule type" value="Genomic_DNA"/>
</dbReference>
<feature type="region of interest" description="Disordered" evidence="1">
    <location>
        <begin position="1"/>
        <end position="25"/>
    </location>
</feature>
<evidence type="ECO:0000313" key="3">
    <source>
        <dbReference type="Proteomes" id="UP000664169"/>
    </source>
</evidence>
<name>A0A8H3FRL5_9LECA</name>
<dbReference type="AlphaFoldDB" id="A0A8H3FRL5"/>
<accession>A0A8H3FRL5</accession>
<comment type="caution">
    <text evidence="2">The sequence shown here is derived from an EMBL/GenBank/DDBJ whole genome shotgun (WGS) entry which is preliminary data.</text>
</comment>